<accession>A0A9D4RII9</accession>
<keyword evidence="2" id="KW-1185">Reference proteome</keyword>
<proteinExistence type="predicted"/>
<dbReference type="AlphaFoldDB" id="A0A9D4RII9"/>
<reference evidence="1" key="1">
    <citation type="journal article" date="2019" name="bioRxiv">
        <title>The Genome of the Zebra Mussel, Dreissena polymorpha: A Resource for Invasive Species Research.</title>
        <authorList>
            <person name="McCartney M.A."/>
            <person name="Auch B."/>
            <person name="Kono T."/>
            <person name="Mallez S."/>
            <person name="Zhang Y."/>
            <person name="Obille A."/>
            <person name="Becker A."/>
            <person name="Abrahante J.E."/>
            <person name="Garbe J."/>
            <person name="Badalamenti J.P."/>
            <person name="Herman A."/>
            <person name="Mangelson H."/>
            <person name="Liachko I."/>
            <person name="Sullivan S."/>
            <person name="Sone E.D."/>
            <person name="Koren S."/>
            <person name="Silverstein K.A.T."/>
            <person name="Beckman K.B."/>
            <person name="Gohl D.M."/>
        </authorList>
    </citation>
    <scope>NUCLEOTIDE SEQUENCE</scope>
    <source>
        <strain evidence="1">Duluth1</strain>
        <tissue evidence="1">Whole animal</tissue>
    </source>
</reference>
<evidence type="ECO:0000313" key="2">
    <source>
        <dbReference type="Proteomes" id="UP000828390"/>
    </source>
</evidence>
<dbReference type="EMBL" id="JAIWYP010000002">
    <property type="protein sequence ID" value="KAH3869866.1"/>
    <property type="molecule type" value="Genomic_DNA"/>
</dbReference>
<gene>
    <name evidence="1" type="ORF">DPMN_033037</name>
</gene>
<organism evidence="1 2">
    <name type="scientific">Dreissena polymorpha</name>
    <name type="common">Zebra mussel</name>
    <name type="synonym">Mytilus polymorpha</name>
    <dbReference type="NCBI Taxonomy" id="45954"/>
    <lineage>
        <taxon>Eukaryota</taxon>
        <taxon>Metazoa</taxon>
        <taxon>Spiralia</taxon>
        <taxon>Lophotrochozoa</taxon>
        <taxon>Mollusca</taxon>
        <taxon>Bivalvia</taxon>
        <taxon>Autobranchia</taxon>
        <taxon>Heteroconchia</taxon>
        <taxon>Euheterodonta</taxon>
        <taxon>Imparidentia</taxon>
        <taxon>Neoheterodontei</taxon>
        <taxon>Myida</taxon>
        <taxon>Dreissenoidea</taxon>
        <taxon>Dreissenidae</taxon>
        <taxon>Dreissena</taxon>
    </lineage>
</organism>
<comment type="caution">
    <text evidence="1">The sequence shown here is derived from an EMBL/GenBank/DDBJ whole genome shotgun (WGS) entry which is preliminary data.</text>
</comment>
<sequence length="55" mass="6090">MTNNDHQLICNRVGAFFLDASLPGMAMRLQIMSLIIVAGGMSLDNDLPIKCQHHH</sequence>
<protein>
    <submittedName>
        <fullName evidence="1">Uncharacterized protein</fullName>
    </submittedName>
</protein>
<evidence type="ECO:0000313" key="1">
    <source>
        <dbReference type="EMBL" id="KAH3869866.1"/>
    </source>
</evidence>
<reference evidence="1" key="2">
    <citation type="submission" date="2020-11" db="EMBL/GenBank/DDBJ databases">
        <authorList>
            <person name="McCartney M.A."/>
            <person name="Auch B."/>
            <person name="Kono T."/>
            <person name="Mallez S."/>
            <person name="Becker A."/>
            <person name="Gohl D.M."/>
            <person name="Silverstein K.A.T."/>
            <person name="Koren S."/>
            <person name="Bechman K.B."/>
            <person name="Herman A."/>
            <person name="Abrahante J.E."/>
            <person name="Garbe J."/>
        </authorList>
    </citation>
    <scope>NUCLEOTIDE SEQUENCE</scope>
    <source>
        <strain evidence="1">Duluth1</strain>
        <tissue evidence="1">Whole animal</tissue>
    </source>
</reference>
<dbReference type="Proteomes" id="UP000828390">
    <property type="component" value="Unassembled WGS sequence"/>
</dbReference>
<name>A0A9D4RII9_DREPO</name>